<dbReference type="NCBIfam" id="TIGR00756">
    <property type="entry name" value="PPR"/>
    <property type="match status" value="2"/>
</dbReference>
<dbReference type="Pfam" id="PF13041">
    <property type="entry name" value="PPR_2"/>
    <property type="match status" value="2"/>
</dbReference>
<dbReference type="PANTHER" id="PTHR47936">
    <property type="entry name" value="PPR_LONG DOMAIN-CONTAINING PROTEIN"/>
    <property type="match status" value="1"/>
</dbReference>
<evidence type="ECO:0000256" key="3">
    <source>
        <dbReference type="PROSITE-ProRule" id="PRU00708"/>
    </source>
</evidence>
<dbReference type="PANTHER" id="PTHR47936:SF1">
    <property type="entry name" value="PENTATRICOPEPTIDE REPEAT-CONTAINING PROTEIN GUN1, CHLOROPLASTIC"/>
    <property type="match status" value="1"/>
</dbReference>
<dbReference type="Gene3D" id="1.25.40.10">
    <property type="entry name" value="Tetratricopeptide repeat domain"/>
    <property type="match status" value="2"/>
</dbReference>
<feature type="repeat" description="PPR" evidence="3">
    <location>
        <begin position="79"/>
        <end position="113"/>
    </location>
</feature>
<dbReference type="InterPro" id="IPR011990">
    <property type="entry name" value="TPR-like_helical_dom_sf"/>
</dbReference>
<gene>
    <name evidence="4" type="ORF">AN1_LOCUS13131</name>
</gene>
<dbReference type="Proteomes" id="UP000426265">
    <property type="component" value="Unassembled WGS sequence"/>
</dbReference>
<evidence type="ECO:0000256" key="2">
    <source>
        <dbReference type="ARBA" id="ARBA00022737"/>
    </source>
</evidence>
<comment type="similarity">
    <text evidence="1">Belongs to the PPR family. P subfamily.</text>
</comment>
<dbReference type="EMBL" id="CACRSJ010000106">
    <property type="protein sequence ID" value="VYS57682.1"/>
    <property type="molecule type" value="Genomic_DNA"/>
</dbReference>
<evidence type="ECO:0000256" key="1">
    <source>
        <dbReference type="ARBA" id="ARBA00007626"/>
    </source>
</evidence>
<dbReference type="InterPro" id="IPR002885">
    <property type="entry name" value="PPR_rpt"/>
</dbReference>
<evidence type="ECO:0000313" key="5">
    <source>
        <dbReference type="Proteomes" id="UP000426265"/>
    </source>
</evidence>
<dbReference type="PROSITE" id="PS51375">
    <property type="entry name" value="PPR"/>
    <property type="match status" value="2"/>
</dbReference>
<proteinExistence type="inferred from homology"/>
<keyword evidence="2" id="KW-0677">Repeat</keyword>
<organism evidence="4 5">
    <name type="scientific">Arabidopsis thaliana</name>
    <name type="common">Mouse-ear cress</name>
    <dbReference type="NCBI Taxonomy" id="3702"/>
    <lineage>
        <taxon>Eukaryota</taxon>
        <taxon>Viridiplantae</taxon>
        <taxon>Streptophyta</taxon>
        <taxon>Embryophyta</taxon>
        <taxon>Tracheophyta</taxon>
        <taxon>Spermatophyta</taxon>
        <taxon>Magnoliopsida</taxon>
        <taxon>eudicotyledons</taxon>
        <taxon>Gunneridae</taxon>
        <taxon>Pentapetalae</taxon>
        <taxon>rosids</taxon>
        <taxon>malvids</taxon>
        <taxon>Brassicales</taxon>
        <taxon>Brassicaceae</taxon>
        <taxon>Camelineae</taxon>
        <taxon>Arabidopsis</taxon>
    </lineage>
</organism>
<name>A0A654FDE8_ARATH</name>
<evidence type="ECO:0008006" key="6">
    <source>
        <dbReference type="Google" id="ProtNLM"/>
    </source>
</evidence>
<reference evidence="4 5" key="1">
    <citation type="submission" date="2019-11" db="EMBL/GenBank/DDBJ databases">
        <authorList>
            <person name="Jiao W.-B."/>
            <person name="Schneeberger K."/>
        </authorList>
    </citation>
    <scope>NUCLEOTIDE SEQUENCE [LARGE SCALE GENOMIC DNA]</scope>
    <source>
        <strain evidence="5">cv. An-1</strain>
    </source>
</reference>
<sequence length="151" mass="16953">MFKVMRESNMDMNTAGYNIIIHGLCKAGKFDEAGNIFTNLLISGLQPDVQTYNMMIRFSSLGGAEKLYAEMYRRGIVANVITYTTLIHGFRQVGDFNTALDIFQEMVSNGVYSSSITFRDILPQLCSRKELRKAVAMLVQKSSMVSKNVTL</sequence>
<accession>A0A654FDE8</accession>
<dbReference type="AlphaFoldDB" id="A0A654FDE8"/>
<protein>
    <recommendedName>
        <fullName evidence="6">Pentatricopeptide repeat-containing protein</fullName>
    </recommendedName>
</protein>
<evidence type="ECO:0000313" key="4">
    <source>
        <dbReference type="EMBL" id="VYS57682.1"/>
    </source>
</evidence>
<feature type="repeat" description="PPR" evidence="3">
    <location>
        <begin position="13"/>
        <end position="47"/>
    </location>
</feature>